<protein>
    <submittedName>
        <fullName evidence="3">Uncharacterized protein</fullName>
    </submittedName>
</protein>
<dbReference type="Proteomes" id="UP000830671">
    <property type="component" value="Chromosome 7"/>
</dbReference>
<feature type="transmembrane region" description="Helical" evidence="2">
    <location>
        <begin position="17"/>
        <end position="37"/>
    </location>
</feature>
<gene>
    <name evidence="3" type="ORF">CLUP02_13531</name>
</gene>
<evidence type="ECO:0000256" key="2">
    <source>
        <dbReference type="SAM" id="Phobius"/>
    </source>
</evidence>
<evidence type="ECO:0000313" key="3">
    <source>
        <dbReference type="EMBL" id="UQC88009.1"/>
    </source>
</evidence>
<feature type="compositionally biased region" description="Low complexity" evidence="1">
    <location>
        <begin position="680"/>
        <end position="689"/>
    </location>
</feature>
<evidence type="ECO:0000256" key="1">
    <source>
        <dbReference type="SAM" id="MobiDB-lite"/>
    </source>
</evidence>
<feature type="compositionally biased region" description="Basic and acidic residues" evidence="1">
    <location>
        <begin position="690"/>
        <end position="702"/>
    </location>
</feature>
<name>A0A9Q8T2I0_9PEZI</name>
<keyword evidence="2" id="KW-1133">Transmembrane helix</keyword>
<feature type="region of interest" description="Disordered" evidence="1">
    <location>
        <begin position="674"/>
        <end position="702"/>
    </location>
</feature>
<sequence>MDAYFNSDCGQPFVKEYIGTTLAVILQSAAALALLLFRWNMDRSEAMTIQVPSRLQGSQIEKSVAGYYLLRKPQRYNPNQLLVRAVKPSSGGSEVLQRVELLDQIGLSSIVHESFCGAYFLLLFVFMCPSESSLRPASSPPSTYSYKLRDRLRPVLNEAKVSSRSPLPGIVLYLQDREFRLPLTRTTSAPSHAALMTCLRCGRSDLWVGYEHQQAQDQLEVLSSSLGEGQDLTYRRTENTSVVLEEIPTSLAKFLVVSQNGRQPWFLTMLSFAKASKVPACLYLVAICCNFCGVASPLHLIIGLTAWPKANLSNTSKSDLLPLSPLNTSSPSPPQKNTYSHYPHPQAGLKVQDKVGKQKSPQLLLHHYQRFAPTLHPTSTLGIPARQTDRLGRQGNNNSFFCLGSFDNIFTLDHAHYRTYRTVLEPPKTVSWALVIANGSTLSLFCENSQDTHDDHGAATKPTVHPPYQVSELVNSQPDIKALPRSPKISRLDSKGLHLQVQISKTSHTEHCKILRTRTPQTRTPPVTLHIHPHTNITFQNDSPGTPPFAYTKSGQSDIQTSPKHTRTHGRGETNLRHMRLLRKRSIRPSVRSPPPQRRRPMFVLRTRGQTKTKRGTHFAFAVTFRTDMKFFLLLCTRSHLTPSLPGDRQTQGTSRFNLNLNLTICLTISASSDANQKPGSTVSRSGRSSRGEKGWGTELKANKTEPQEFDSHVTMASTDGSMQGPSILSDQGASNFLSWVFSSRVLVWSDGYNWVSKHQSRILWNGITSRQFSPSDACAV</sequence>
<keyword evidence="2" id="KW-0472">Membrane</keyword>
<proteinExistence type="predicted"/>
<accession>A0A9Q8T2I0</accession>
<dbReference type="RefSeq" id="XP_049149615.1">
    <property type="nucleotide sequence ID" value="XM_049292469.1"/>
</dbReference>
<feature type="region of interest" description="Disordered" evidence="1">
    <location>
        <begin position="322"/>
        <end position="343"/>
    </location>
</feature>
<keyword evidence="4" id="KW-1185">Reference proteome</keyword>
<keyword evidence="2" id="KW-0812">Transmembrane</keyword>
<feature type="transmembrane region" description="Helical" evidence="2">
    <location>
        <begin position="280"/>
        <end position="307"/>
    </location>
</feature>
<dbReference type="AlphaFoldDB" id="A0A9Q8T2I0"/>
<organism evidence="3 4">
    <name type="scientific">Colletotrichum lupini</name>
    <dbReference type="NCBI Taxonomy" id="145971"/>
    <lineage>
        <taxon>Eukaryota</taxon>
        <taxon>Fungi</taxon>
        <taxon>Dikarya</taxon>
        <taxon>Ascomycota</taxon>
        <taxon>Pezizomycotina</taxon>
        <taxon>Sordariomycetes</taxon>
        <taxon>Hypocreomycetidae</taxon>
        <taxon>Glomerellales</taxon>
        <taxon>Glomerellaceae</taxon>
        <taxon>Colletotrichum</taxon>
        <taxon>Colletotrichum acutatum species complex</taxon>
    </lineage>
</organism>
<dbReference type="EMBL" id="CP019479">
    <property type="protein sequence ID" value="UQC88009.1"/>
    <property type="molecule type" value="Genomic_DNA"/>
</dbReference>
<feature type="region of interest" description="Disordered" evidence="1">
    <location>
        <begin position="552"/>
        <end position="572"/>
    </location>
</feature>
<evidence type="ECO:0000313" key="4">
    <source>
        <dbReference type="Proteomes" id="UP000830671"/>
    </source>
</evidence>
<dbReference type="KEGG" id="clup:CLUP02_13531"/>
<reference evidence="3" key="1">
    <citation type="journal article" date="2021" name="Mol. Plant Microbe Interact.">
        <title>Complete Genome Sequence of the Plant-Pathogenic Fungus Colletotrichum lupini.</title>
        <authorList>
            <person name="Baroncelli R."/>
            <person name="Pensec F."/>
            <person name="Da Lio D."/>
            <person name="Boufleur T."/>
            <person name="Vicente I."/>
            <person name="Sarrocco S."/>
            <person name="Picot A."/>
            <person name="Baraldi E."/>
            <person name="Sukno S."/>
            <person name="Thon M."/>
            <person name="Le Floch G."/>
        </authorList>
    </citation>
    <scope>NUCLEOTIDE SEQUENCE</scope>
    <source>
        <strain evidence="3">IMI 504893</strain>
    </source>
</reference>
<dbReference type="GeneID" id="73347479"/>
<feature type="compositionally biased region" description="Polar residues" evidence="1">
    <location>
        <begin position="553"/>
        <end position="563"/>
    </location>
</feature>